<dbReference type="CDD" id="cd01131">
    <property type="entry name" value="PilT"/>
    <property type="match status" value="1"/>
</dbReference>
<dbReference type="AlphaFoldDB" id="A0AB35H8M8"/>
<dbReference type="InterPro" id="IPR001482">
    <property type="entry name" value="T2SS/T4SS_dom"/>
</dbReference>
<dbReference type="Pfam" id="PF00437">
    <property type="entry name" value="T2SSE"/>
    <property type="match status" value="1"/>
</dbReference>
<dbReference type="EMBL" id="JAJDLA010000001">
    <property type="protein sequence ID" value="MCB8604800.1"/>
    <property type="molecule type" value="Genomic_DNA"/>
</dbReference>
<dbReference type="GO" id="GO:0005524">
    <property type="term" value="F:ATP binding"/>
    <property type="evidence" value="ECO:0007669"/>
    <property type="project" value="InterPro"/>
</dbReference>
<dbReference type="GO" id="GO:0016887">
    <property type="term" value="F:ATP hydrolysis activity"/>
    <property type="evidence" value="ECO:0007669"/>
    <property type="project" value="InterPro"/>
</dbReference>
<comment type="similarity">
    <text evidence="1">Belongs to the GSP E family.</text>
</comment>
<dbReference type="InterPro" id="IPR050921">
    <property type="entry name" value="T4SS_GSP_E_ATPase"/>
</dbReference>
<sequence length="339" mass="38449">MDSCCNSESLETIVEEAIHLSSTDIHLQCGEPIYLRHGDGLKTTQFICTTTLIEDILRRCGIASYEWQSLDEACSCCGVRIRVHLYKANKTICGTLRLLCHQQLKLEDNSEGHLLQKLCEAHDGLLLVCGPTGSGKSFTLACCIDYINQTMERHIITLEDPIEFEFKSKKSLIHQRQLGADIKSMSNGIRDALREDPDVIMVGELRDRETLEAALHAAETGHLVMATMHTQRAVMAVHRMISLFPGEQQEEIRSQISQVLRAVICQRLLRWNKKFITIRDILLNTHAVANLIRTRKEPQIISIQETQLPMKTLEMAVRDVKAQYGTQHQLHTLLDQQLS</sequence>
<evidence type="ECO:0000313" key="4">
    <source>
        <dbReference type="Proteomes" id="UP001198010"/>
    </source>
</evidence>
<feature type="domain" description="Bacterial type II secretion system protein E" evidence="2">
    <location>
        <begin position="193"/>
        <end position="207"/>
    </location>
</feature>
<evidence type="ECO:0000313" key="3">
    <source>
        <dbReference type="EMBL" id="MCB8604800.1"/>
    </source>
</evidence>
<reference evidence="3" key="1">
    <citation type="submission" date="2021-10" db="EMBL/GenBank/DDBJ databases">
        <title>Collection of gut derived symbiotic bacterial strains cultured from healthy donors.</title>
        <authorList>
            <person name="Lin H."/>
            <person name="Littmann E."/>
            <person name="Kohout C."/>
            <person name="Pamer E.G."/>
        </authorList>
    </citation>
    <scope>NUCLEOTIDE SEQUENCE</scope>
    <source>
        <strain evidence="3">DFI.4.35</strain>
    </source>
</reference>
<dbReference type="Gene3D" id="3.30.450.90">
    <property type="match status" value="1"/>
</dbReference>
<proteinExistence type="inferred from homology"/>
<evidence type="ECO:0000256" key="1">
    <source>
        <dbReference type="ARBA" id="ARBA00006611"/>
    </source>
</evidence>
<dbReference type="PANTHER" id="PTHR30486:SF6">
    <property type="entry name" value="TYPE IV PILUS RETRACTATION ATPASE PILT"/>
    <property type="match status" value="1"/>
</dbReference>
<dbReference type="SUPFAM" id="SSF52540">
    <property type="entry name" value="P-loop containing nucleoside triphosphate hydrolases"/>
    <property type="match status" value="1"/>
</dbReference>
<evidence type="ECO:0000259" key="2">
    <source>
        <dbReference type="PROSITE" id="PS00662"/>
    </source>
</evidence>
<comment type="caution">
    <text evidence="3">The sequence shown here is derived from an EMBL/GenBank/DDBJ whole genome shotgun (WGS) entry which is preliminary data.</text>
</comment>
<dbReference type="InterPro" id="IPR006321">
    <property type="entry name" value="PilT/PilU"/>
</dbReference>
<gene>
    <name evidence="3" type="primary">tadA</name>
    <name evidence="3" type="ORF">LJD63_00800</name>
</gene>
<dbReference type="Proteomes" id="UP001198010">
    <property type="component" value="Unassembled WGS sequence"/>
</dbReference>
<name>A0AB35H8M8_9FIRM</name>
<dbReference type="PANTHER" id="PTHR30486">
    <property type="entry name" value="TWITCHING MOTILITY PROTEIN PILT"/>
    <property type="match status" value="1"/>
</dbReference>
<dbReference type="Gene3D" id="3.40.50.300">
    <property type="entry name" value="P-loop containing nucleotide triphosphate hydrolases"/>
    <property type="match status" value="1"/>
</dbReference>
<protein>
    <submittedName>
        <fullName evidence="3">Flp pilus assembly complex ATPase component TadA</fullName>
    </submittedName>
</protein>
<dbReference type="RefSeq" id="WP_119206196.1">
    <property type="nucleotide sequence ID" value="NZ_JAJDLA010000001.1"/>
</dbReference>
<dbReference type="InterPro" id="IPR027417">
    <property type="entry name" value="P-loop_NTPase"/>
</dbReference>
<dbReference type="PROSITE" id="PS00662">
    <property type="entry name" value="T2SP_E"/>
    <property type="match status" value="1"/>
</dbReference>
<organism evidence="3 4">
    <name type="scientific">Veillonella nakazawae</name>
    <dbReference type="NCBI Taxonomy" id="2682456"/>
    <lineage>
        <taxon>Bacteria</taxon>
        <taxon>Bacillati</taxon>
        <taxon>Bacillota</taxon>
        <taxon>Negativicutes</taxon>
        <taxon>Veillonellales</taxon>
        <taxon>Veillonellaceae</taxon>
        <taxon>Veillonella</taxon>
    </lineage>
</organism>
<accession>A0AB35H8M8</accession>